<dbReference type="InterPro" id="IPR050275">
    <property type="entry name" value="PGM_Phosphatase"/>
</dbReference>
<evidence type="ECO:0000313" key="2">
    <source>
        <dbReference type="Proteomes" id="UP000077363"/>
    </source>
</evidence>
<dbReference type="CDD" id="cd07067">
    <property type="entry name" value="HP_PGM_like"/>
    <property type="match status" value="1"/>
</dbReference>
<dbReference type="Proteomes" id="UP000077363">
    <property type="component" value="Chromosome"/>
</dbReference>
<protein>
    <recommendedName>
        <fullName evidence="3">Phosphoglycerate mutase</fullName>
    </recommendedName>
</protein>
<name>A0A172TAL8_9DEIO</name>
<proteinExistence type="predicted"/>
<dbReference type="AlphaFoldDB" id="A0A172TAL8"/>
<dbReference type="PATRIC" id="fig|1182568.3.peg.1825"/>
<dbReference type="GO" id="GO:0016791">
    <property type="term" value="F:phosphatase activity"/>
    <property type="evidence" value="ECO:0007669"/>
    <property type="project" value="TreeGrafter"/>
</dbReference>
<dbReference type="SUPFAM" id="SSF53254">
    <property type="entry name" value="Phosphoglycerate mutase-like"/>
    <property type="match status" value="1"/>
</dbReference>
<dbReference type="RefSeq" id="WP_082869726.1">
    <property type="nucleotide sequence ID" value="NZ_CP011387.1"/>
</dbReference>
<evidence type="ECO:0008006" key="3">
    <source>
        <dbReference type="Google" id="ProtNLM"/>
    </source>
</evidence>
<dbReference type="EMBL" id="CP011387">
    <property type="protein sequence ID" value="ANE43853.1"/>
    <property type="molecule type" value="Genomic_DNA"/>
</dbReference>
<sequence>MTGTLLLIRHAKAAGQAPDAPLTPEGVEQAARLAESLSGSGITRIVSSPWVRAVDTAGPLAGRLGLPVQTDERLTERVLSGRDLASWQTALKLSFRLPVLTLPGGESGHTARTRILAALDDARDPAGTTAVFSHGNLLALALGLDFDGWAGLRTPDVWVWTAKSSARWEPV</sequence>
<dbReference type="GO" id="GO:0005737">
    <property type="term" value="C:cytoplasm"/>
    <property type="evidence" value="ECO:0007669"/>
    <property type="project" value="TreeGrafter"/>
</dbReference>
<reference evidence="1 2" key="1">
    <citation type="submission" date="2015-01" db="EMBL/GenBank/DDBJ databases">
        <title>Deinococcus puniceus/DY1/ whole genome sequencing.</title>
        <authorList>
            <person name="Kim M.K."/>
            <person name="Srinivasan S."/>
            <person name="Lee J.-J."/>
        </authorList>
    </citation>
    <scope>NUCLEOTIDE SEQUENCE [LARGE SCALE GENOMIC DNA]</scope>
    <source>
        <strain evidence="1 2">DY1</strain>
    </source>
</reference>
<dbReference type="PANTHER" id="PTHR48100">
    <property type="entry name" value="BROAD-SPECIFICITY PHOSPHATASE YOR283W-RELATED"/>
    <property type="match status" value="1"/>
</dbReference>
<evidence type="ECO:0000313" key="1">
    <source>
        <dbReference type="EMBL" id="ANE43853.1"/>
    </source>
</evidence>
<dbReference type="KEGG" id="dpu:SU48_08770"/>
<dbReference type="Pfam" id="PF00300">
    <property type="entry name" value="His_Phos_1"/>
    <property type="match status" value="1"/>
</dbReference>
<dbReference type="PANTHER" id="PTHR48100:SF1">
    <property type="entry name" value="HISTIDINE PHOSPHATASE FAMILY PROTEIN-RELATED"/>
    <property type="match status" value="1"/>
</dbReference>
<dbReference type="Gene3D" id="3.40.50.1240">
    <property type="entry name" value="Phosphoglycerate mutase-like"/>
    <property type="match status" value="1"/>
</dbReference>
<accession>A0A172TAL8</accession>
<dbReference type="InterPro" id="IPR013078">
    <property type="entry name" value="His_Pase_superF_clade-1"/>
</dbReference>
<dbReference type="InterPro" id="IPR029033">
    <property type="entry name" value="His_PPase_superfam"/>
</dbReference>
<dbReference type="OrthoDB" id="512570at2"/>
<dbReference type="SMART" id="SM00855">
    <property type="entry name" value="PGAM"/>
    <property type="match status" value="1"/>
</dbReference>
<gene>
    <name evidence="1" type="ORF">SU48_08770</name>
</gene>
<dbReference type="STRING" id="1182568.SU48_08770"/>
<organism evidence="1 2">
    <name type="scientific">Deinococcus puniceus</name>
    <dbReference type="NCBI Taxonomy" id="1182568"/>
    <lineage>
        <taxon>Bacteria</taxon>
        <taxon>Thermotogati</taxon>
        <taxon>Deinococcota</taxon>
        <taxon>Deinococci</taxon>
        <taxon>Deinococcales</taxon>
        <taxon>Deinococcaceae</taxon>
        <taxon>Deinococcus</taxon>
    </lineage>
</organism>
<keyword evidence="2" id="KW-1185">Reference proteome</keyword>